<name>F8FMF1_PAEMK</name>
<reference evidence="2" key="1">
    <citation type="submission" date="2011-06" db="EMBL/GenBank/DDBJ databases">
        <title>Complete genome sequence of Paenibacillus mucilaginosus KNP414.</title>
        <authorList>
            <person name="Wang J."/>
            <person name="Hu S."/>
            <person name="Hu X."/>
            <person name="Zhang B."/>
            <person name="Dong D."/>
            <person name="Zhang S."/>
            <person name="Zhao K."/>
            <person name="Wu D."/>
        </authorList>
    </citation>
    <scope>NUCLEOTIDE SEQUENCE [LARGE SCALE GENOMIC DNA]</scope>
    <source>
        <strain evidence="2">KNP414</strain>
    </source>
</reference>
<gene>
    <name evidence="1" type="ordered locus">KNP414_01470</name>
</gene>
<dbReference type="Proteomes" id="UP000006620">
    <property type="component" value="Chromosome"/>
</dbReference>
<dbReference type="HOGENOM" id="CLU_1684842_0_0_9"/>
<dbReference type="KEGG" id="pms:KNP414_01470"/>
<protein>
    <submittedName>
        <fullName evidence="1">Uncharacterized protein</fullName>
    </submittedName>
</protein>
<evidence type="ECO:0000313" key="2">
    <source>
        <dbReference type="Proteomes" id="UP000006620"/>
    </source>
</evidence>
<organism evidence="1 2">
    <name type="scientific">Paenibacillus mucilaginosus (strain KNP414)</name>
    <dbReference type="NCBI Taxonomy" id="1036673"/>
    <lineage>
        <taxon>Bacteria</taxon>
        <taxon>Bacillati</taxon>
        <taxon>Bacillota</taxon>
        <taxon>Bacilli</taxon>
        <taxon>Bacillales</taxon>
        <taxon>Paenibacillaceae</taxon>
        <taxon>Paenibacillus</taxon>
    </lineage>
</organism>
<dbReference type="RefSeq" id="WP_013915196.1">
    <property type="nucleotide sequence ID" value="NC_015690.1"/>
</dbReference>
<dbReference type="PATRIC" id="fig|1036673.3.peg.1293"/>
<dbReference type="EMBL" id="CP002869">
    <property type="protein sequence ID" value="AEI40034.1"/>
    <property type="molecule type" value="Genomic_DNA"/>
</dbReference>
<reference evidence="1 2" key="2">
    <citation type="journal article" date="2013" name="Genome Announc.">
        <title>Genome Sequence of Growth-Improving Paenibacillus mucilaginosus Strain KNP414.</title>
        <authorList>
            <person name="Lu J.J."/>
            <person name="Wang J.F."/>
            <person name="Hu X.F."/>
        </authorList>
    </citation>
    <scope>NUCLEOTIDE SEQUENCE [LARGE SCALE GENOMIC DNA]</scope>
    <source>
        <strain evidence="1 2">KNP414</strain>
    </source>
</reference>
<dbReference type="AlphaFoldDB" id="F8FMF1"/>
<evidence type="ECO:0000313" key="1">
    <source>
        <dbReference type="EMBL" id="AEI40034.1"/>
    </source>
</evidence>
<proteinExistence type="predicted"/>
<sequence length="156" mass="17697">MDAEHVILSKEILNGRPPGSETKIILEFWPKGTTAEITVSAKAVKPEPGYQRKVTVLPRTAPKVDRPLTIEGTIVSLNGASVYKGVIDVEIHDAEGNKVEQRIYNEKTLKPDEPLTVSFTWKPQKRGKYIVKFSYFTTNWKENLFWDDAARIIEVQ</sequence>
<accession>F8FMF1</accession>